<accession>A0AA39QG44</accession>
<dbReference type="Proteomes" id="UP001175228">
    <property type="component" value="Unassembled WGS sequence"/>
</dbReference>
<dbReference type="AlphaFoldDB" id="A0AA39QG44"/>
<comment type="caution">
    <text evidence="1">The sequence shown here is derived from an EMBL/GenBank/DDBJ whole genome shotgun (WGS) entry which is preliminary data.</text>
</comment>
<evidence type="ECO:0000313" key="1">
    <source>
        <dbReference type="EMBL" id="KAK0500933.1"/>
    </source>
</evidence>
<sequence>MNVPVHMHLQEHVSYAGGDIVPTGANVPVPSCYEDADKGEEEDMGKDNVDSLHDVEMASEGKLDDDGMPLTEDESRPKIDHQHLLDKFDQSMCNTYFPQDVAFQETINGGSIKVMARGQEYVYENWNGSESMTKIKGRFHNQDTCISCAICNHCLSSLFFFGYIVDGKNFFGNWRVMHEDLGMPAWEARAGGNKAATYETARDTLIVQAGTSGHQK</sequence>
<evidence type="ECO:0000313" key="2">
    <source>
        <dbReference type="Proteomes" id="UP001175228"/>
    </source>
</evidence>
<proteinExistence type="predicted"/>
<gene>
    <name evidence="1" type="ORF">EDD18DRAFT_1101903</name>
</gene>
<protein>
    <submittedName>
        <fullName evidence="1">Uncharacterized protein</fullName>
    </submittedName>
</protein>
<reference evidence="1" key="1">
    <citation type="submission" date="2023-06" db="EMBL/GenBank/DDBJ databases">
        <authorList>
            <consortium name="Lawrence Berkeley National Laboratory"/>
            <person name="Ahrendt S."/>
            <person name="Sahu N."/>
            <person name="Indic B."/>
            <person name="Wong-Bajracharya J."/>
            <person name="Merenyi Z."/>
            <person name="Ke H.-M."/>
            <person name="Monk M."/>
            <person name="Kocsube S."/>
            <person name="Drula E."/>
            <person name="Lipzen A."/>
            <person name="Balint B."/>
            <person name="Henrissat B."/>
            <person name="Andreopoulos B."/>
            <person name="Martin F.M."/>
            <person name="Harder C.B."/>
            <person name="Rigling D."/>
            <person name="Ford K.L."/>
            <person name="Foster G.D."/>
            <person name="Pangilinan J."/>
            <person name="Papanicolaou A."/>
            <person name="Barry K."/>
            <person name="LaButti K."/>
            <person name="Viragh M."/>
            <person name="Koriabine M."/>
            <person name="Yan M."/>
            <person name="Riley R."/>
            <person name="Champramary S."/>
            <person name="Plett K.L."/>
            <person name="Tsai I.J."/>
            <person name="Slot J."/>
            <person name="Sipos G."/>
            <person name="Plett J."/>
            <person name="Nagy L.G."/>
            <person name="Grigoriev I.V."/>
        </authorList>
    </citation>
    <scope>NUCLEOTIDE SEQUENCE</scope>
    <source>
        <strain evidence="1">HWK02</strain>
    </source>
</reference>
<dbReference type="EMBL" id="JAUEPU010000007">
    <property type="protein sequence ID" value="KAK0500933.1"/>
    <property type="molecule type" value="Genomic_DNA"/>
</dbReference>
<keyword evidence="2" id="KW-1185">Reference proteome</keyword>
<name>A0AA39QG44_9AGAR</name>
<organism evidence="1 2">
    <name type="scientific">Armillaria luteobubalina</name>
    <dbReference type="NCBI Taxonomy" id="153913"/>
    <lineage>
        <taxon>Eukaryota</taxon>
        <taxon>Fungi</taxon>
        <taxon>Dikarya</taxon>
        <taxon>Basidiomycota</taxon>
        <taxon>Agaricomycotina</taxon>
        <taxon>Agaricomycetes</taxon>
        <taxon>Agaricomycetidae</taxon>
        <taxon>Agaricales</taxon>
        <taxon>Marasmiineae</taxon>
        <taxon>Physalacriaceae</taxon>
        <taxon>Armillaria</taxon>
    </lineage>
</organism>